<dbReference type="AlphaFoldDB" id="A0A1S2LPP3"/>
<organism evidence="1 2">
    <name type="scientific">Anaerobacillus alkalilacustris</name>
    <dbReference type="NCBI Taxonomy" id="393763"/>
    <lineage>
        <taxon>Bacteria</taxon>
        <taxon>Bacillati</taxon>
        <taxon>Bacillota</taxon>
        <taxon>Bacilli</taxon>
        <taxon>Bacillales</taxon>
        <taxon>Bacillaceae</taxon>
        <taxon>Anaerobacillus</taxon>
    </lineage>
</organism>
<sequence length="78" mass="9187">MQWISCFLTEMHAKFYSVNFSNTIKKSIIFKDWKSKLVGGERFLPLFINNFQKIMMPSDPLIVRTLFPINVIMEVLVT</sequence>
<proteinExistence type="predicted"/>
<evidence type="ECO:0000313" key="2">
    <source>
        <dbReference type="Proteomes" id="UP000179524"/>
    </source>
</evidence>
<reference evidence="1 2" key="1">
    <citation type="submission" date="2016-10" db="EMBL/GenBank/DDBJ databases">
        <title>Draft genome sequences of four alkaliphilic bacteria belonging to the Anaerobacillus genus.</title>
        <authorList>
            <person name="Bassil N.M."/>
            <person name="Lloyd J.R."/>
        </authorList>
    </citation>
    <scope>NUCLEOTIDE SEQUENCE [LARGE SCALE GENOMIC DNA]</scope>
    <source>
        <strain evidence="1 2">DSM 18345</strain>
    </source>
</reference>
<comment type="caution">
    <text evidence="1">The sequence shown here is derived from an EMBL/GenBank/DDBJ whole genome shotgun (WGS) entry which is preliminary data.</text>
</comment>
<evidence type="ECO:0000313" key="1">
    <source>
        <dbReference type="EMBL" id="OIJ14346.1"/>
    </source>
</evidence>
<dbReference type="EMBL" id="MLQR01000020">
    <property type="protein sequence ID" value="OIJ14346.1"/>
    <property type="molecule type" value="Genomic_DNA"/>
</dbReference>
<name>A0A1S2LPP3_9BACI</name>
<accession>A0A1S2LPP3</accession>
<protein>
    <submittedName>
        <fullName evidence="1">Uncharacterized protein</fullName>
    </submittedName>
</protein>
<keyword evidence="2" id="KW-1185">Reference proteome</keyword>
<gene>
    <name evidence="1" type="ORF">BKP37_08340</name>
</gene>
<dbReference type="Proteomes" id="UP000179524">
    <property type="component" value="Unassembled WGS sequence"/>
</dbReference>